<protein>
    <submittedName>
        <fullName evidence="1">Uncharacterized protein</fullName>
    </submittedName>
</protein>
<accession>A0A421B284</accession>
<reference evidence="1 2" key="1">
    <citation type="submission" date="2018-10" db="EMBL/GenBank/DDBJ databases">
        <title>Genomic Encyclopedia of Archaeal and Bacterial Type Strains, Phase II (KMG-II): from individual species to whole genera.</title>
        <authorList>
            <person name="Goeker M."/>
        </authorList>
    </citation>
    <scope>NUCLEOTIDE SEQUENCE [LARGE SCALE GENOMIC DNA]</scope>
    <source>
        <strain evidence="1 2">DSM 45657</strain>
    </source>
</reference>
<dbReference type="RefSeq" id="WP_121392826.1">
    <property type="nucleotide sequence ID" value="NZ_RCDD01000003.1"/>
</dbReference>
<dbReference type="AlphaFoldDB" id="A0A421B284"/>
<keyword evidence="2" id="KW-1185">Reference proteome</keyword>
<dbReference type="EMBL" id="RCDD01000003">
    <property type="protein sequence ID" value="RLK58406.1"/>
    <property type="molecule type" value="Genomic_DNA"/>
</dbReference>
<comment type="caution">
    <text evidence="1">The sequence shown here is derived from an EMBL/GenBank/DDBJ whole genome shotgun (WGS) entry which is preliminary data.</text>
</comment>
<dbReference type="Proteomes" id="UP000282454">
    <property type="component" value="Unassembled WGS sequence"/>
</dbReference>
<organism evidence="1 2">
    <name type="scientific">Actinokineospora cianjurensis</name>
    <dbReference type="NCBI Taxonomy" id="585224"/>
    <lineage>
        <taxon>Bacteria</taxon>
        <taxon>Bacillati</taxon>
        <taxon>Actinomycetota</taxon>
        <taxon>Actinomycetes</taxon>
        <taxon>Pseudonocardiales</taxon>
        <taxon>Pseudonocardiaceae</taxon>
        <taxon>Actinokineospora</taxon>
    </lineage>
</organism>
<evidence type="ECO:0000313" key="1">
    <source>
        <dbReference type="EMBL" id="RLK58406.1"/>
    </source>
</evidence>
<proteinExistence type="predicted"/>
<sequence length="367" mass="38590">MTATLRSSFAYNSPPPADHTVARVLAAGSALDLPGVDTTWAREIANWGREAGALDEESVSRDWASLVREFYTYRAAEAARLLNPYDPAPITPRTPVAVRSDADRARRWGVREWSRLTALTRRRGAAANYDAECAATITFNAALRVLAGWLGDRRQELLAARAAATAAVEARIDESTITVLASMWCETAVRVGDAVAAMPAGQLATTHSGGDVEPWMRLRAVVAHAEACRVAGKPARAARLLSGVEVGELVDACPSGEWRVVAARARLAGPGQAVGLWVRAIALARAGRDPVVEAELTVSLALAHKAAGEFVEASGAVASAIALLTVLGPGAALRRAHDLAARVVPAAREQITDDLAPSLPGRGHCAA</sequence>
<evidence type="ECO:0000313" key="2">
    <source>
        <dbReference type="Proteomes" id="UP000282454"/>
    </source>
</evidence>
<gene>
    <name evidence="1" type="ORF">CLV68_4507</name>
</gene>
<name>A0A421B284_9PSEU</name>